<reference evidence="1 2" key="1">
    <citation type="journal article" date="2014" name="PLoS Genet.">
        <title>Phylogenetically driven sequencing of extremely halophilic archaea reveals strategies for static and dynamic osmo-response.</title>
        <authorList>
            <person name="Becker E.A."/>
            <person name="Seitzer P.M."/>
            <person name="Tritt A."/>
            <person name="Larsen D."/>
            <person name="Krusor M."/>
            <person name="Yao A.I."/>
            <person name="Wu D."/>
            <person name="Madern D."/>
            <person name="Eisen J.A."/>
            <person name="Darling A.E."/>
            <person name="Facciotti M.T."/>
        </authorList>
    </citation>
    <scope>NUCLEOTIDE SEQUENCE [LARGE SCALE GENOMIC DNA]</scope>
    <source>
        <strain evidence="1 2">JCM 10989</strain>
    </source>
</reference>
<keyword evidence="1" id="KW-0012">Acyltransferase</keyword>
<protein>
    <submittedName>
        <fullName evidence="1">Propanoyl-CoA C-acyltransferase</fullName>
    </submittedName>
</protein>
<dbReference type="Proteomes" id="UP000011519">
    <property type="component" value="Unassembled WGS sequence"/>
</dbReference>
<name>M0A8G8_9EURY</name>
<dbReference type="GO" id="GO:0016746">
    <property type="term" value="F:acyltransferase activity"/>
    <property type="evidence" value="ECO:0007669"/>
    <property type="project" value="UniProtKB-KW"/>
</dbReference>
<evidence type="ECO:0000313" key="2">
    <source>
        <dbReference type="Proteomes" id="UP000011519"/>
    </source>
</evidence>
<proteinExistence type="predicted"/>
<keyword evidence="1" id="KW-0808">Transferase</keyword>
<organism evidence="1 2">
    <name type="scientific">Natrialba hulunbeirensis JCM 10989</name>
    <dbReference type="NCBI Taxonomy" id="1227493"/>
    <lineage>
        <taxon>Archaea</taxon>
        <taxon>Methanobacteriati</taxon>
        <taxon>Methanobacteriota</taxon>
        <taxon>Stenosarchaea group</taxon>
        <taxon>Halobacteria</taxon>
        <taxon>Halobacteriales</taxon>
        <taxon>Natrialbaceae</taxon>
        <taxon>Natrialba</taxon>
    </lineage>
</organism>
<dbReference type="EMBL" id="AOIM01000010">
    <property type="protein sequence ID" value="ELY94661.1"/>
    <property type="molecule type" value="Genomic_DNA"/>
</dbReference>
<dbReference type="AlphaFoldDB" id="M0A8G8"/>
<keyword evidence="2" id="KW-1185">Reference proteome</keyword>
<sequence>MRDVYLVGAGQSAYGAFPDQSYRSLFRTAFEDAVESVPNGLE</sequence>
<feature type="non-terminal residue" evidence="1">
    <location>
        <position position="42"/>
    </location>
</feature>
<dbReference type="STRING" id="1227493.C483_02980"/>
<gene>
    <name evidence="1" type="ORF">C483_02980</name>
</gene>
<accession>M0A8G8</accession>
<evidence type="ECO:0000313" key="1">
    <source>
        <dbReference type="EMBL" id="ELY94661.1"/>
    </source>
</evidence>
<comment type="caution">
    <text evidence="1">The sequence shown here is derived from an EMBL/GenBank/DDBJ whole genome shotgun (WGS) entry which is preliminary data.</text>
</comment>